<dbReference type="RefSeq" id="WP_245096217.1">
    <property type="nucleotide sequence ID" value="NZ_CP095053.1"/>
</dbReference>
<keyword evidence="1" id="KW-1133">Transmembrane helix</keyword>
<gene>
    <name evidence="2" type="ORF">MUN82_07205</name>
</gene>
<feature type="transmembrane region" description="Helical" evidence="1">
    <location>
        <begin position="134"/>
        <end position="152"/>
    </location>
</feature>
<name>A0A8T9T2S5_9BACT</name>
<sequence length="154" mass="18147">MDIKSDNDPLQLREWLQQPNTQDEWVKKLYDSYTNRFINDNNKIWSTGNIFIPLSLAGLFKLHEMNQTETWLVGIGSVILMLFWVLVAESHRAFQNKAREVANQIEREYLQLAVGPPNPHRLLTTFRFLTVQNIRWAMLVGIVIIWAVAIYYKR</sequence>
<keyword evidence="3" id="KW-1185">Reference proteome</keyword>
<protein>
    <submittedName>
        <fullName evidence="2">Uncharacterized protein</fullName>
    </submittedName>
</protein>
<evidence type="ECO:0000313" key="2">
    <source>
        <dbReference type="EMBL" id="UOR06880.1"/>
    </source>
</evidence>
<reference evidence="2 3" key="1">
    <citation type="submission" date="2022-04" db="EMBL/GenBank/DDBJ databases">
        <title>Hymenobacter sp. isolated from the air.</title>
        <authorList>
            <person name="Won M."/>
            <person name="Lee C.-M."/>
            <person name="Woen H.-Y."/>
            <person name="Kwon S.-W."/>
        </authorList>
    </citation>
    <scope>NUCLEOTIDE SEQUENCE [LARGE SCALE GENOMIC DNA]</scope>
    <source>
        <strain evidence="3">5413 J-13</strain>
    </source>
</reference>
<proteinExistence type="predicted"/>
<keyword evidence="1" id="KW-0812">Transmembrane</keyword>
<accession>A0A8T9T2S5</accession>
<evidence type="ECO:0000313" key="3">
    <source>
        <dbReference type="Proteomes" id="UP000829925"/>
    </source>
</evidence>
<dbReference type="AlphaFoldDB" id="A0A8T9T2S5"/>
<dbReference type="KEGG" id="haei:MUN82_07205"/>
<feature type="transmembrane region" description="Helical" evidence="1">
    <location>
        <begin position="70"/>
        <end position="87"/>
    </location>
</feature>
<evidence type="ECO:0000256" key="1">
    <source>
        <dbReference type="SAM" id="Phobius"/>
    </source>
</evidence>
<organism evidence="2 3">
    <name type="scientific">Hymenobacter aerilatus</name>
    <dbReference type="NCBI Taxonomy" id="2932251"/>
    <lineage>
        <taxon>Bacteria</taxon>
        <taxon>Pseudomonadati</taxon>
        <taxon>Bacteroidota</taxon>
        <taxon>Cytophagia</taxon>
        <taxon>Cytophagales</taxon>
        <taxon>Hymenobacteraceae</taxon>
        <taxon>Hymenobacter</taxon>
    </lineage>
</organism>
<keyword evidence="1" id="KW-0472">Membrane</keyword>
<dbReference type="Proteomes" id="UP000829925">
    <property type="component" value="Chromosome"/>
</dbReference>
<dbReference type="EMBL" id="CP095053">
    <property type="protein sequence ID" value="UOR06880.1"/>
    <property type="molecule type" value="Genomic_DNA"/>
</dbReference>